<dbReference type="AlphaFoldDB" id="A0A3P7LLX6"/>
<evidence type="ECO:0000313" key="4">
    <source>
        <dbReference type="EMBL" id="VDM83555.1"/>
    </source>
</evidence>
<dbReference type="OrthoDB" id="412876at2759"/>
<reference evidence="4 5" key="1">
    <citation type="submission" date="2018-11" db="EMBL/GenBank/DDBJ databases">
        <authorList>
            <consortium name="Pathogen Informatics"/>
        </authorList>
    </citation>
    <scope>NUCLEOTIDE SEQUENCE [LARGE SCALE GENOMIC DNA]</scope>
</reference>
<keyword evidence="2" id="KW-0808">Transferase</keyword>
<dbReference type="InterPro" id="IPR025799">
    <property type="entry name" value="Arg_MeTrfase"/>
</dbReference>
<dbReference type="InterPro" id="IPR029063">
    <property type="entry name" value="SAM-dependent_MTases_sf"/>
</dbReference>
<dbReference type="PROSITE" id="PS51678">
    <property type="entry name" value="SAM_MT_PRMT"/>
    <property type="match status" value="1"/>
</dbReference>
<dbReference type="Gene3D" id="3.40.50.150">
    <property type="entry name" value="Vaccinia Virus protein VP39"/>
    <property type="match status" value="1"/>
</dbReference>
<dbReference type="EMBL" id="UYYB01123864">
    <property type="protein sequence ID" value="VDM83555.1"/>
    <property type="molecule type" value="Genomic_DNA"/>
</dbReference>
<evidence type="ECO:0000313" key="5">
    <source>
        <dbReference type="Proteomes" id="UP000270094"/>
    </source>
</evidence>
<dbReference type="Pfam" id="PF13649">
    <property type="entry name" value="Methyltransf_25"/>
    <property type="match status" value="1"/>
</dbReference>
<dbReference type="SUPFAM" id="SSF53335">
    <property type="entry name" value="S-adenosyl-L-methionine-dependent methyltransferases"/>
    <property type="match status" value="1"/>
</dbReference>
<gene>
    <name evidence="4" type="ORF">SVUK_LOCUS18553</name>
</gene>
<sequence>MILDYNRNEMFLAGLRSVIQEKKAQSIPAHVLDIGTGTGLLSLMAAREGAEKVTAVEVFQPMADCARAIVQSSRWKDKINVS</sequence>
<dbReference type="PANTHER" id="PTHR11006">
    <property type="entry name" value="PROTEIN ARGININE N-METHYLTRANSFERASE"/>
    <property type="match status" value="1"/>
</dbReference>
<proteinExistence type="predicted"/>
<organism evidence="4 5">
    <name type="scientific">Strongylus vulgaris</name>
    <name type="common">Blood worm</name>
    <dbReference type="NCBI Taxonomy" id="40348"/>
    <lineage>
        <taxon>Eukaryota</taxon>
        <taxon>Metazoa</taxon>
        <taxon>Ecdysozoa</taxon>
        <taxon>Nematoda</taxon>
        <taxon>Chromadorea</taxon>
        <taxon>Rhabditida</taxon>
        <taxon>Rhabditina</taxon>
        <taxon>Rhabditomorpha</taxon>
        <taxon>Strongyloidea</taxon>
        <taxon>Strongylidae</taxon>
        <taxon>Strongylus</taxon>
    </lineage>
</organism>
<keyword evidence="2" id="KW-0489">Methyltransferase</keyword>
<dbReference type="Proteomes" id="UP000270094">
    <property type="component" value="Unassembled WGS sequence"/>
</dbReference>
<name>A0A3P7LLX6_STRVU</name>
<evidence type="ECO:0000256" key="1">
    <source>
        <dbReference type="ARBA" id="ARBA00022691"/>
    </source>
</evidence>
<keyword evidence="5" id="KW-1185">Reference proteome</keyword>
<dbReference type="GO" id="GO:0042054">
    <property type="term" value="F:histone methyltransferase activity"/>
    <property type="evidence" value="ECO:0007669"/>
    <property type="project" value="TreeGrafter"/>
</dbReference>
<feature type="domain" description="Methyltransferase" evidence="3">
    <location>
        <begin position="31"/>
        <end position="74"/>
    </location>
</feature>
<dbReference type="CDD" id="cd02440">
    <property type="entry name" value="AdoMet_MTases"/>
    <property type="match status" value="1"/>
</dbReference>
<keyword evidence="1 2" id="KW-0949">S-adenosyl-L-methionine</keyword>
<evidence type="ECO:0000259" key="3">
    <source>
        <dbReference type="Pfam" id="PF13649"/>
    </source>
</evidence>
<dbReference type="GO" id="GO:0016274">
    <property type="term" value="F:protein-arginine N-methyltransferase activity"/>
    <property type="evidence" value="ECO:0007669"/>
    <property type="project" value="InterPro"/>
</dbReference>
<dbReference type="InterPro" id="IPR041698">
    <property type="entry name" value="Methyltransf_25"/>
</dbReference>
<evidence type="ECO:0000256" key="2">
    <source>
        <dbReference type="PROSITE-ProRule" id="PRU01015"/>
    </source>
</evidence>
<accession>A0A3P7LLX6</accession>
<dbReference type="GO" id="GO:0032259">
    <property type="term" value="P:methylation"/>
    <property type="evidence" value="ECO:0007669"/>
    <property type="project" value="UniProtKB-KW"/>
</dbReference>
<protein>
    <recommendedName>
        <fullName evidence="3">Methyltransferase domain-containing protein</fullName>
    </recommendedName>
</protein>
<dbReference type="PANTHER" id="PTHR11006:SF4">
    <property type="entry name" value="PROTEIN ARGININE N-METHYLTRANSFERASE 7"/>
    <property type="match status" value="1"/>
</dbReference>